<name>A0A7V1PVA7_CALAY</name>
<organism evidence="1">
    <name type="scientific">Caldithrix abyssi</name>
    <dbReference type="NCBI Taxonomy" id="187145"/>
    <lineage>
        <taxon>Bacteria</taxon>
        <taxon>Pseudomonadati</taxon>
        <taxon>Calditrichota</taxon>
        <taxon>Calditrichia</taxon>
        <taxon>Calditrichales</taxon>
        <taxon>Calditrichaceae</taxon>
        <taxon>Caldithrix</taxon>
    </lineage>
</organism>
<dbReference type="Proteomes" id="UP000886005">
    <property type="component" value="Unassembled WGS sequence"/>
</dbReference>
<evidence type="ECO:0000313" key="1">
    <source>
        <dbReference type="EMBL" id="HED11608.1"/>
    </source>
</evidence>
<proteinExistence type="predicted"/>
<dbReference type="Gene3D" id="3.40.30.10">
    <property type="entry name" value="Glutaredoxin"/>
    <property type="match status" value="1"/>
</dbReference>
<dbReference type="EMBL" id="DRLD01000369">
    <property type="protein sequence ID" value="HED11608.1"/>
    <property type="molecule type" value="Genomic_DNA"/>
</dbReference>
<sequence length="97" mass="10961">MSRKIKAILFTHPTCVGCGESIRRMQQWAEERDDLDFEVMSLAGASGHAQAARWHIHSVPTIIFDNNPRYHIMGIPSKTTFEQMMETVRAARTTGGE</sequence>
<protein>
    <recommendedName>
        <fullName evidence="2">Thioredoxin-like fold domain-containing protein</fullName>
    </recommendedName>
</protein>
<dbReference type="AlphaFoldDB" id="A0A7V1PVA7"/>
<accession>A0A7V1PVA7</accession>
<comment type="caution">
    <text evidence="1">The sequence shown here is derived from an EMBL/GenBank/DDBJ whole genome shotgun (WGS) entry which is preliminary data.</text>
</comment>
<gene>
    <name evidence="1" type="ORF">ENJ10_13030</name>
</gene>
<dbReference type="SUPFAM" id="SSF52833">
    <property type="entry name" value="Thioredoxin-like"/>
    <property type="match status" value="1"/>
</dbReference>
<evidence type="ECO:0008006" key="2">
    <source>
        <dbReference type="Google" id="ProtNLM"/>
    </source>
</evidence>
<reference evidence="1" key="1">
    <citation type="journal article" date="2020" name="mSystems">
        <title>Genome- and Community-Level Interaction Insights into Carbon Utilization and Element Cycling Functions of Hydrothermarchaeota in Hydrothermal Sediment.</title>
        <authorList>
            <person name="Zhou Z."/>
            <person name="Liu Y."/>
            <person name="Xu W."/>
            <person name="Pan J."/>
            <person name="Luo Z.H."/>
            <person name="Li M."/>
        </authorList>
    </citation>
    <scope>NUCLEOTIDE SEQUENCE [LARGE SCALE GENOMIC DNA]</scope>
    <source>
        <strain evidence="1">HyVt-456</strain>
    </source>
</reference>
<dbReference type="CDD" id="cd01659">
    <property type="entry name" value="TRX_superfamily"/>
    <property type="match status" value="1"/>
</dbReference>
<dbReference type="InterPro" id="IPR036249">
    <property type="entry name" value="Thioredoxin-like_sf"/>
</dbReference>